<gene>
    <name evidence="1" type="ORF">LCGC14_2622720</name>
</gene>
<name>A0A0F9CDN8_9ZZZZ</name>
<protein>
    <submittedName>
        <fullName evidence="1">Uncharacterized protein</fullName>
    </submittedName>
</protein>
<sequence length="101" mass="11009">DFIRLDFSVALNANPRQIIVGDDEEVPLVDYATQPSIIKSMLRSRADILAPQGYMQNVAENWENVVINLSGSTVQISIPVSLIPGRHNTQVRLDAAVPPGA</sequence>
<dbReference type="EMBL" id="LAZR01044795">
    <property type="protein sequence ID" value="KKL03776.1"/>
    <property type="molecule type" value="Genomic_DNA"/>
</dbReference>
<organism evidence="1">
    <name type="scientific">marine sediment metagenome</name>
    <dbReference type="NCBI Taxonomy" id="412755"/>
    <lineage>
        <taxon>unclassified sequences</taxon>
        <taxon>metagenomes</taxon>
        <taxon>ecological metagenomes</taxon>
    </lineage>
</organism>
<dbReference type="AlphaFoldDB" id="A0A0F9CDN8"/>
<accession>A0A0F9CDN8</accession>
<comment type="caution">
    <text evidence="1">The sequence shown here is derived from an EMBL/GenBank/DDBJ whole genome shotgun (WGS) entry which is preliminary data.</text>
</comment>
<reference evidence="1" key="1">
    <citation type="journal article" date="2015" name="Nature">
        <title>Complex archaea that bridge the gap between prokaryotes and eukaryotes.</title>
        <authorList>
            <person name="Spang A."/>
            <person name="Saw J.H."/>
            <person name="Jorgensen S.L."/>
            <person name="Zaremba-Niedzwiedzka K."/>
            <person name="Martijn J."/>
            <person name="Lind A.E."/>
            <person name="van Eijk R."/>
            <person name="Schleper C."/>
            <person name="Guy L."/>
            <person name="Ettema T.J."/>
        </authorList>
    </citation>
    <scope>NUCLEOTIDE SEQUENCE</scope>
</reference>
<evidence type="ECO:0000313" key="1">
    <source>
        <dbReference type="EMBL" id="KKL03776.1"/>
    </source>
</evidence>
<proteinExistence type="predicted"/>
<feature type="non-terminal residue" evidence="1">
    <location>
        <position position="1"/>
    </location>
</feature>